<evidence type="ECO:0000256" key="1">
    <source>
        <dbReference type="SAM" id="Coils"/>
    </source>
</evidence>
<dbReference type="CDD" id="cd22982">
    <property type="entry name" value="DD_CrRSP2-like"/>
    <property type="match status" value="1"/>
</dbReference>
<comment type="caution">
    <text evidence="3">The sequence shown here is derived from an EMBL/GenBank/DDBJ whole genome shotgun (WGS) entry which is preliminary data.</text>
</comment>
<dbReference type="Pfam" id="PF05186">
    <property type="entry name" value="Dpy-30"/>
    <property type="match status" value="1"/>
</dbReference>
<feature type="region of interest" description="Disordered" evidence="2">
    <location>
        <begin position="125"/>
        <end position="176"/>
    </location>
</feature>
<name>A0AAE0GIL4_9CHLO</name>
<feature type="coiled-coil region" evidence="1">
    <location>
        <begin position="402"/>
        <end position="443"/>
    </location>
</feature>
<accession>A0AAE0GIL4</accession>
<evidence type="ECO:0000313" key="4">
    <source>
        <dbReference type="Proteomes" id="UP001190700"/>
    </source>
</evidence>
<feature type="compositionally biased region" description="Acidic residues" evidence="2">
    <location>
        <begin position="619"/>
        <end position="630"/>
    </location>
</feature>
<dbReference type="Proteomes" id="UP001190700">
    <property type="component" value="Unassembled WGS sequence"/>
</dbReference>
<sequence>MEQAYLKETIGEALTEGCSAAAIALPTDPVEYLGLWLLKYVENAKIRTETSDELLVEQQVEDARKAAEAEEAKKLAAIQHQRVNSIQKLMLFSQDPYELFHEACQTIVAQTGAASAYVATIELPLKDLPEVPDDSDGEGEGEGGDEEGEGEAAEPEAGADDEEEGEKEEDDEKPKFDYSQSVMYYVAASENQKFMLDKSLIREPIVYGEDEEPPEEDEDGNPPPTHKNQGITFAIPDEGLNAVDVPNILYKPDMHYFKSFPRLGAYFASAVKIQSGELRAVIAADTMIPEGKGAKLSEEDKDFIMEVSRTMRLALDKAEEGRMKIVETEAAKTLAQELDLELNPPPPELADGEEPPPPEEAPPPEEEDEPDEPEPEPEEEAPAEEGEEGEEGEPVEPPPLTVEEAQAILEKCNMALTKCEKRVRKAERVLNKCTEETEKEKAKHELCVAKVDGCQAQAIEELRLQFRTCPNTFRLVQAALSILGKDPKSFDDWKKCRLYIQPEFFASLVKFDATADRVKEHWKAVRACLKEPTAEALQSEAILGDLLRVYILQTKKLAKTAAAQRAAEANLKECNENVVTAKTEIEKAEAEVAAAEERKAAEEAAAAEAEAAAAAAEAEGGEEAAAEEEG</sequence>
<feature type="compositionally biased region" description="Acidic residues" evidence="2">
    <location>
        <begin position="350"/>
        <end position="394"/>
    </location>
</feature>
<organism evidence="3 4">
    <name type="scientific">Cymbomonas tetramitiformis</name>
    <dbReference type="NCBI Taxonomy" id="36881"/>
    <lineage>
        <taxon>Eukaryota</taxon>
        <taxon>Viridiplantae</taxon>
        <taxon>Chlorophyta</taxon>
        <taxon>Pyramimonadophyceae</taxon>
        <taxon>Pyramimonadales</taxon>
        <taxon>Pyramimonadaceae</taxon>
        <taxon>Cymbomonas</taxon>
    </lineage>
</organism>
<protein>
    <submittedName>
        <fullName evidence="3">Uncharacterized protein</fullName>
    </submittedName>
</protein>
<keyword evidence="1" id="KW-0175">Coiled coil</keyword>
<dbReference type="AlphaFoldDB" id="A0AAE0GIL4"/>
<feature type="compositionally biased region" description="Low complexity" evidence="2">
    <location>
        <begin position="603"/>
        <end position="618"/>
    </location>
</feature>
<feature type="region of interest" description="Disordered" evidence="2">
    <location>
        <begin position="594"/>
        <end position="630"/>
    </location>
</feature>
<feature type="compositionally biased region" description="Acidic residues" evidence="2">
    <location>
        <begin position="130"/>
        <end position="171"/>
    </location>
</feature>
<dbReference type="InterPro" id="IPR007858">
    <property type="entry name" value="Dpy-30_motif"/>
</dbReference>
<feature type="compositionally biased region" description="Acidic residues" evidence="2">
    <location>
        <begin position="209"/>
        <end position="220"/>
    </location>
</feature>
<feature type="region of interest" description="Disordered" evidence="2">
    <location>
        <begin position="209"/>
        <end position="229"/>
    </location>
</feature>
<evidence type="ECO:0000256" key="2">
    <source>
        <dbReference type="SAM" id="MobiDB-lite"/>
    </source>
</evidence>
<gene>
    <name evidence="3" type="ORF">CYMTET_13204</name>
</gene>
<evidence type="ECO:0000313" key="3">
    <source>
        <dbReference type="EMBL" id="KAK3278890.1"/>
    </source>
</evidence>
<feature type="region of interest" description="Disordered" evidence="2">
    <location>
        <begin position="341"/>
        <end position="398"/>
    </location>
</feature>
<proteinExistence type="predicted"/>
<reference evidence="3 4" key="1">
    <citation type="journal article" date="2015" name="Genome Biol. Evol.">
        <title>Comparative Genomics of a Bacterivorous Green Alga Reveals Evolutionary Causalities and Consequences of Phago-Mixotrophic Mode of Nutrition.</title>
        <authorList>
            <person name="Burns J.A."/>
            <person name="Paasch A."/>
            <person name="Narechania A."/>
            <person name="Kim E."/>
        </authorList>
    </citation>
    <scope>NUCLEOTIDE SEQUENCE [LARGE SCALE GENOMIC DNA]</scope>
    <source>
        <strain evidence="3 4">PLY_AMNH</strain>
    </source>
</reference>
<dbReference type="Gene3D" id="1.20.890.10">
    <property type="entry name" value="cAMP-dependent protein kinase regulatory subunit, dimerization-anchoring domain"/>
    <property type="match status" value="1"/>
</dbReference>
<dbReference type="Gene3D" id="1.20.920.20">
    <property type="match status" value="1"/>
</dbReference>
<dbReference type="EMBL" id="LGRX02005233">
    <property type="protein sequence ID" value="KAK3278890.1"/>
    <property type="molecule type" value="Genomic_DNA"/>
</dbReference>
<keyword evidence="4" id="KW-1185">Reference proteome</keyword>